<feature type="signal peptide" evidence="2">
    <location>
        <begin position="1"/>
        <end position="18"/>
    </location>
</feature>
<comment type="caution">
    <text evidence="3">The sequence shown here is derived from an EMBL/GenBank/DDBJ whole genome shotgun (WGS) entry which is preliminary data.</text>
</comment>
<evidence type="ECO:0000256" key="1">
    <source>
        <dbReference type="SAM" id="MobiDB-lite"/>
    </source>
</evidence>
<keyword evidence="2" id="KW-0732">Signal</keyword>
<dbReference type="EMBL" id="WTZA01000001">
    <property type="protein sequence ID" value="MXO75233.1"/>
    <property type="molecule type" value="Genomic_DNA"/>
</dbReference>
<reference evidence="3 4" key="1">
    <citation type="submission" date="2019-12" db="EMBL/GenBank/DDBJ databases">
        <title>Genomic-based taxomic classification of the family Erythrobacteraceae.</title>
        <authorList>
            <person name="Xu L."/>
        </authorList>
    </citation>
    <scope>NUCLEOTIDE SEQUENCE [LARGE SCALE GENOMIC DNA]</scope>
    <source>
        <strain evidence="3 4">100921-2</strain>
    </source>
</reference>
<evidence type="ECO:0000256" key="2">
    <source>
        <dbReference type="SAM" id="SignalP"/>
    </source>
</evidence>
<accession>A0A6I4TDU7</accession>
<protein>
    <recommendedName>
        <fullName evidence="5">Lipoprotein</fullName>
    </recommendedName>
</protein>
<evidence type="ECO:0000313" key="3">
    <source>
        <dbReference type="EMBL" id="MXO75233.1"/>
    </source>
</evidence>
<dbReference type="AlphaFoldDB" id="A0A6I4TDU7"/>
<evidence type="ECO:0008006" key="5">
    <source>
        <dbReference type="Google" id="ProtNLM"/>
    </source>
</evidence>
<dbReference type="RefSeq" id="WP_160610899.1">
    <property type="nucleotide sequence ID" value="NZ_WTZA01000001.1"/>
</dbReference>
<feature type="chain" id="PRO_5026305913" description="Lipoprotein" evidence="2">
    <location>
        <begin position="19"/>
        <end position="88"/>
    </location>
</feature>
<evidence type="ECO:0000313" key="4">
    <source>
        <dbReference type="Proteomes" id="UP000439522"/>
    </source>
</evidence>
<name>A0A6I4TDU7_9SPHN</name>
<dbReference type="OrthoDB" id="7409056at2"/>
<dbReference type="PROSITE" id="PS51257">
    <property type="entry name" value="PROKAR_LIPOPROTEIN"/>
    <property type="match status" value="1"/>
</dbReference>
<proteinExistence type="predicted"/>
<organism evidence="3 4">
    <name type="scientific">Tsuneonella aeria</name>
    <dbReference type="NCBI Taxonomy" id="1837929"/>
    <lineage>
        <taxon>Bacteria</taxon>
        <taxon>Pseudomonadati</taxon>
        <taxon>Pseudomonadota</taxon>
        <taxon>Alphaproteobacteria</taxon>
        <taxon>Sphingomonadales</taxon>
        <taxon>Erythrobacteraceae</taxon>
        <taxon>Tsuneonella</taxon>
    </lineage>
</organism>
<keyword evidence="4" id="KW-1185">Reference proteome</keyword>
<dbReference type="Proteomes" id="UP000439522">
    <property type="component" value="Unassembled WGS sequence"/>
</dbReference>
<gene>
    <name evidence="3" type="ORF">GRI40_08395</name>
</gene>
<feature type="compositionally biased region" description="Basic and acidic residues" evidence="1">
    <location>
        <begin position="68"/>
        <end position="79"/>
    </location>
</feature>
<feature type="region of interest" description="Disordered" evidence="1">
    <location>
        <begin position="46"/>
        <end position="88"/>
    </location>
</feature>
<sequence>MTSRLRLLVLAAALPMMAACEHNYPGPAASNFGDANRMTMAAQVVNPDPQYDTLNPPTSGEHAGQAAERYRTDKVKQPVRETTSSGPN</sequence>